<evidence type="ECO:0000313" key="5">
    <source>
        <dbReference type="Proteomes" id="UP000295124"/>
    </source>
</evidence>
<accession>A0A4R4ZL24</accession>
<dbReference type="Gene3D" id="1.10.1200.10">
    <property type="entry name" value="ACP-like"/>
    <property type="match status" value="1"/>
</dbReference>
<dbReference type="Gene3D" id="3.30.300.30">
    <property type="match status" value="1"/>
</dbReference>
<dbReference type="PROSITE" id="PS00455">
    <property type="entry name" value="AMP_BINDING"/>
    <property type="match status" value="1"/>
</dbReference>
<organism evidence="4 5">
    <name type="scientific">Kribbella antibiotica</name>
    <dbReference type="NCBI Taxonomy" id="190195"/>
    <lineage>
        <taxon>Bacteria</taxon>
        <taxon>Bacillati</taxon>
        <taxon>Actinomycetota</taxon>
        <taxon>Actinomycetes</taxon>
        <taxon>Propionibacteriales</taxon>
        <taxon>Kribbellaceae</taxon>
        <taxon>Kribbella</taxon>
    </lineage>
</organism>
<dbReference type="Gene3D" id="3.40.50.12780">
    <property type="entry name" value="N-terminal domain of ligase-like"/>
    <property type="match status" value="1"/>
</dbReference>
<dbReference type="PRINTS" id="PR00154">
    <property type="entry name" value="AMPBINDING"/>
</dbReference>
<name>A0A4R4ZL24_9ACTN</name>
<keyword evidence="5" id="KW-1185">Reference proteome</keyword>
<dbReference type="AlphaFoldDB" id="A0A4R4ZL24"/>
<dbReference type="PANTHER" id="PTHR45527:SF1">
    <property type="entry name" value="FATTY ACID SYNTHASE"/>
    <property type="match status" value="1"/>
</dbReference>
<protein>
    <submittedName>
        <fullName evidence="4">Amino acid adenylation domain-containing protein</fullName>
    </submittedName>
</protein>
<feature type="domain" description="Carrier" evidence="3">
    <location>
        <begin position="475"/>
        <end position="550"/>
    </location>
</feature>
<dbReference type="GO" id="GO:0043041">
    <property type="term" value="P:amino acid activation for nonribosomal peptide biosynthetic process"/>
    <property type="evidence" value="ECO:0007669"/>
    <property type="project" value="TreeGrafter"/>
</dbReference>
<dbReference type="InterPro" id="IPR036736">
    <property type="entry name" value="ACP-like_sf"/>
</dbReference>
<dbReference type="Proteomes" id="UP000295124">
    <property type="component" value="Unassembled WGS sequence"/>
</dbReference>
<dbReference type="EMBL" id="SMKX01000038">
    <property type="protein sequence ID" value="TDD59255.1"/>
    <property type="molecule type" value="Genomic_DNA"/>
</dbReference>
<dbReference type="InterPro" id="IPR010071">
    <property type="entry name" value="AA_adenyl_dom"/>
</dbReference>
<dbReference type="RefSeq" id="WP_132168081.1">
    <property type="nucleotide sequence ID" value="NZ_SMKX01000038.1"/>
</dbReference>
<dbReference type="SUPFAM" id="SSF56801">
    <property type="entry name" value="Acetyl-CoA synthetase-like"/>
    <property type="match status" value="1"/>
</dbReference>
<evidence type="ECO:0000259" key="3">
    <source>
        <dbReference type="PROSITE" id="PS50075"/>
    </source>
</evidence>
<dbReference type="Pfam" id="PF00550">
    <property type="entry name" value="PP-binding"/>
    <property type="match status" value="1"/>
</dbReference>
<dbReference type="GO" id="GO:0031177">
    <property type="term" value="F:phosphopantetheine binding"/>
    <property type="evidence" value="ECO:0007669"/>
    <property type="project" value="InterPro"/>
</dbReference>
<proteinExistence type="predicted"/>
<evidence type="ECO:0000256" key="1">
    <source>
        <dbReference type="ARBA" id="ARBA00022450"/>
    </source>
</evidence>
<dbReference type="CDD" id="cd05930">
    <property type="entry name" value="A_NRPS"/>
    <property type="match status" value="1"/>
</dbReference>
<dbReference type="GO" id="GO:0044550">
    <property type="term" value="P:secondary metabolite biosynthetic process"/>
    <property type="evidence" value="ECO:0007669"/>
    <property type="project" value="TreeGrafter"/>
</dbReference>
<dbReference type="SMART" id="SM00823">
    <property type="entry name" value="PKS_PP"/>
    <property type="match status" value="1"/>
</dbReference>
<dbReference type="PANTHER" id="PTHR45527">
    <property type="entry name" value="NONRIBOSOMAL PEPTIDE SYNTHETASE"/>
    <property type="match status" value="1"/>
</dbReference>
<dbReference type="InterPro" id="IPR042099">
    <property type="entry name" value="ANL_N_sf"/>
</dbReference>
<gene>
    <name evidence="4" type="ORF">E1263_15900</name>
</gene>
<dbReference type="InterPro" id="IPR009081">
    <property type="entry name" value="PP-bd_ACP"/>
</dbReference>
<evidence type="ECO:0000256" key="2">
    <source>
        <dbReference type="ARBA" id="ARBA00022553"/>
    </source>
</evidence>
<keyword evidence="2" id="KW-0597">Phosphoprotein</keyword>
<comment type="caution">
    <text evidence="4">The sequence shown here is derived from an EMBL/GenBank/DDBJ whole genome shotgun (WGS) entry which is preliminary data.</text>
</comment>
<dbReference type="Pfam" id="PF00501">
    <property type="entry name" value="AMP-binding"/>
    <property type="match status" value="1"/>
</dbReference>
<dbReference type="PROSITE" id="PS50075">
    <property type="entry name" value="CARRIER"/>
    <property type="match status" value="1"/>
</dbReference>
<sequence length="553" mass="59656">MIRTHAGTIPALIEDRIWRTPDQLCLSGPDGDLSYRQVDELTTAVARRLADAGVEPGEIVAVDAPRSTLGVCLALAVWRAGAGFLLFDQMQPELRRQELLKDARVRIRLGVEDGVPALTVLRNHSPVRVDDLAYVVYTSGSTGTPKGVLCRHASLPPIVEMAIEGFGLLDTDRVAMLAPFHVEGVVFELLAALAIGGSLHIPSVEERQSAADLTKFLRTQEVTVLVGTPTRLGDLDPALLPALRVVISAGEDLPLELAQRWADGRRLINSYGVSEATIASTFTIVPADVRRVSIGRPIAHNSVLLLDADGQPVPTGVPGELFLGGAGVAAAYLNRPELTAERFVEVDGARMYRTGDFAVLEEDDLLYFVGRQDAQVQLGGFRVEPGEVRAMLHTHPAVHDCAVIARDERLIAYVVPQGRVVPAELRDWLAERLPVYLVPSRYLVLDELPRTAWGKVDLQALPEPAPLSTGPTGGTAVQTALAAAVGELLGVVALGIDQYDEDLFLLGLTSILVARLIRRAEAEFDVQLSPVDVFEHPTVAELAEVVEQLRAAP</sequence>
<dbReference type="OrthoDB" id="9803968at2"/>
<dbReference type="InterPro" id="IPR020806">
    <property type="entry name" value="PKS_PP-bd"/>
</dbReference>
<dbReference type="NCBIfam" id="TIGR01733">
    <property type="entry name" value="AA-adenyl-dom"/>
    <property type="match status" value="1"/>
</dbReference>
<dbReference type="InterPro" id="IPR020459">
    <property type="entry name" value="AMP-binding"/>
</dbReference>
<reference evidence="4 5" key="1">
    <citation type="submission" date="2019-03" db="EMBL/GenBank/DDBJ databases">
        <title>Draft genome sequences of novel Actinobacteria.</title>
        <authorList>
            <person name="Sahin N."/>
            <person name="Ay H."/>
            <person name="Saygin H."/>
        </authorList>
    </citation>
    <scope>NUCLEOTIDE SEQUENCE [LARGE SCALE GENOMIC DNA]</scope>
    <source>
        <strain evidence="4 5">JCM 13523</strain>
    </source>
</reference>
<keyword evidence="1" id="KW-0596">Phosphopantetheine</keyword>
<dbReference type="InterPro" id="IPR025110">
    <property type="entry name" value="AMP-bd_C"/>
</dbReference>
<evidence type="ECO:0000313" key="4">
    <source>
        <dbReference type="EMBL" id="TDD59255.1"/>
    </source>
</evidence>
<dbReference type="Pfam" id="PF13193">
    <property type="entry name" value="AMP-binding_C"/>
    <property type="match status" value="1"/>
</dbReference>
<dbReference type="InterPro" id="IPR000873">
    <property type="entry name" value="AMP-dep_synth/lig_dom"/>
</dbReference>
<dbReference type="GO" id="GO:0005737">
    <property type="term" value="C:cytoplasm"/>
    <property type="evidence" value="ECO:0007669"/>
    <property type="project" value="TreeGrafter"/>
</dbReference>
<dbReference type="SUPFAM" id="SSF47336">
    <property type="entry name" value="ACP-like"/>
    <property type="match status" value="1"/>
</dbReference>
<dbReference type="InterPro" id="IPR045851">
    <property type="entry name" value="AMP-bd_C_sf"/>
</dbReference>
<dbReference type="InterPro" id="IPR020845">
    <property type="entry name" value="AMP-binding_CS"/>
</dbReference>